<feature type="compositionally biased region" description="Low complexity" evidence="7">
    <location>
        <begin position="858"/>
        <end position="894"/>
    </location>
</feature>
<dbReference type="GO" id="GO:0006334">
    <property type="term" value="P:nucleosome assembly"/>
    <property type="evidence" value="ECO:0007669"/>
    <property type="project" value="InterPro"/>
</dbReference>
<dbReference type="FunFam" id="1.10.10.10:FF:000140">
    <property type="entry name" value="Histone H1.0"/>
    <property type="match status" value="1"/>
</dbReference>
<comment type="function">
    <text evidence="1">Histones H1 are necessary for the condensation of nucleosome chains into higher-order structures.</text>
</comment>
<evidence type="ECO:0000256" key="7">
    <source>
        <dbReference type="SAM" id="MobiDB-lite"/>
    </source>
</evidence>
<dbReference type="AlphaFoldDB" id="A0A0L7KMP8"/>
<dbReference type="PRINTS" id="PR00624">
    <property type="entry name" value="HISTONEH5"/>
</dbReference>
<dbReference type="InterPro" id="IPR051425">
    <property type="entry name" value="Formin_Homology"/>
</dbReference>
<dbReference type="InterPro" id="IPR005818">
    <property type="entry name" value="Histone_H1/H5_H15"/>
</dbReference>
<evidence type="ECO:0000313" key="9">
    <source>
        <dbReference type="EMBL" id="KOB64209.1"/>
    </source>
</evidence>
<feature type="compositionally biased region" description="Low complexity" evidence="7">
    <location>
        <begin position="758"/>
        <end position="773"/>
    </location>
</feature>
<feature type="compositionally biased region" description="Basic residues" evidence="7">
    <location>
        <begin position="351"/>
        <end position="365"/>
    </location>
</feature>
<dbReference type="EMBL" id="JTDY01009012">
    <property type="protein sequence ID" value="KOB64209.1"/>
    <property type="molecule type" value="Genomic_DNA"/>
</dbReference>
<dbReference type="GO" id="GO:0005634">
    <property type="term" value="C:nucleus"/>
    <property type="evidence" value="ECO:0007669"/>
    <property type="project" value="UniProtKB-SubCell"/>
</dbReference>
<feature type="compositionally biased region" description="Low complexity" evidence="7">
    <location>
        <begin position="901"/>
        <end position="917"/>
    </location>
</feature>
<feature type="region of interest" description="Disordered" evidence="7">
    <location>
        <begin position="25"/>
        <end position="138"/>
    </location>
</feature>
<gene>
    <name evidence="9" type="ORF">OBRU01_24501</name>
</gene>
<dbReference type="GO" id="GO:0030527">
    <property type="term" value="F:structural constituent of chromatin"/>
    <property type="evidence" value="ECO:0007669"/>
    <property type="project" value="InterPro"/>
</dbReference>
<feature type="compositionally biased region" description="Polar residues" evidence="7">
    <location>
        <begin position="367"/>
        <end position="383"/>
    </location>
</feature>
<evidence type="ECO:0000256" key="4">
    <source>
        <dbReference type="ARBA" id="ARBA00022454"/>
    </source>
</evidence>
<keyword evidence="4" id="KW-0158">Chromosome</keyword>
<feature type="region of interest" description="Disordered" evidence="7">
    <location>
        <begin position="843"/>
        <end position="964"/>
    </location>
</feature>
<evidence type="ECO:0000256" key="2">
    <source>
        <dbReference type="ARBA" id="ARBA00004123"/>
    </source>
</evidence>
<dbReference type="InterPro" id="IPR005819">
    <property type="entry name" value="H1/H5"/>
</dbReference>
<evidence type="ECO:0000256" key="1">
    <source>
        <dbReference type="ARBA" id="ARBA00002809"/>
    </source>
</evidence>
<dbReference type="InterPro" id="IPR036388">
    <property type="entry name" value="WH-like_DNA-bd_sf"/>
</dbReference>
<name>A0A0L7KMP8_OPEBR</name>
<dbReference type="SMART" id="SM00526">
    <property type="entry name" value="H15"/>
    <property type="match status" value="1"/>
</dbReference>
<dbReference type="SUPFAM" id="SSF46785">
    <property type="entry name" value="Winged helix' DNA-binding domain"/>
    <property type="match status" value="1"/>
</dbReference>
<dbReference type="Gene3D" id="1.10.10.10">
    <property type="entry name" value="Winged helix-like DNA-binding domain superfamily/Winged helix DNA-binding domain"/>
    <property type="match status" value="1"/>
</dbReference>
<comment type="subcellular location">
    <subcellularLocation>
        <location evidence="3">Chromosome</location>
    </subcellularLocation>
    <subcellularLocation>
        <location evidence="2">Nucleus</location>
    </subcellularLocation>
</comment>
<feature type="compositionally biased region" description="Pro residues" evidence="7">
    <location>
        <begin position="265"/>
        <end position="276"/>
    </location>
</feature>
<sequence>MMMPSPPSPTPSAAAAYAIRLAAINTPPPRFPSPEGLGLTHTAEPRADSARFLSGASRTPPPQKTALKRHTTPPPRSPTPERTGQPHATDARADSPGAPRPRSPEAMEGVQHVAPSVADAEQQDTAPRTTTPPPENTLKAYPPIVVECLPNWTVHFAAIRGLLGHAPNARPLGAGVRFIPRSSNEYRVVQRYLVNAMTENPKISWYCYTLTSELPTKVAIRGLPADTDPEEIKMALTELDFPEHTSNDRLCPVFRREARRRGFRIPPPLTQPPPPNAARGREASPPPRPGRRNAAHSRPTTTAAPPTRPTTSSRPRHDTAQAHYYPPTRTEVEVRASANEPVERGAPLPSRGKRNRRGGKKRRKPVASSSTPNPIAAAQTQPATIPLVTDTDTRLAPSPAYQLPALTSSTAVTSQPLQTSARPETEASTLAPLVPSVELAPLEHLPDEGAPPAPPTETNTAGVAGNPIESMLGVLTEFLLTIAAGGDLQGAAVRGLAVLKRTQYEVLYDLDTQHLPLLITLALAADFTAPRPLGVKTDWAAYTKLLTSIDVGPLSTPEEVENEATRLTALIQKAKEEASSPIAARRPQARDQLPQHIKRELKKKRALRREWARSRCPRIKADLNRLTAEVSEAVKAWRGETWDATIDRASECDTNLYALNRALTRAPIATYPLLDRDGVRRFAPADRAEILAAHMEEQFSPHPIPPDASPEVLGHHAHVEEVVGEFLSCPTPPLEGDEFMSPAEKENMADTAVAAEVPAPATPAKKPKASAAAKKPKAKPTHPKTSEMVNSAIKMLKERSGSSLKAIKKYIAAEYKVDSEKLAPFIRKYLKSAVESGALIQTKGTGASGSFKLESKSAKSAAGKKPSGVAKAKESAAASSPAKSKKGGAASSAGGKRKKATAAAASASPSKSKVAKATPKDKKAAAAAKRKPAGAAARRAASSPAKPTGRQQQQQQKIAPCIRQ</sequence>
<reference evidence="9 10" key="1">
    <citation type="journal article" date="2015" name="Genome Biol. Evol.">
        <title>The genome of winter moth (Operophtera brumata) provides a genomic perspective on sexual dimorphism and phenology.</title>
        <authorList>
            <person name="Derks M.F."/>
            <person name="Smit S."/>
            <person name="Salis L."/>
            <person name="Schijlen E."/>
            <person name="Bossers A."/>
            <person name="Mateman C."/>
            <person name="Pijl A.S."/>
            <person name="de Ridder D."/>
            <person name="Groenen M.A."/>
            <person name="Visser M.E."/>
            <person name="Megens H.J."/>
        </authorList>
    </citation>
    <scope>NUCLEOTIDE SEQUENCE [LARGE SCALE GENOMIC DNA]</scope>
    <source>
        <strain evidence="9">WM2013NL</strain>
        <tissue evidence="9">Head and thorax</tissue>
    </source>
</reference>
<dbReference type="InterPro" id="IPR036390">
    <property type="entry name" value="WH_DNA-bd_sf"/>
</dbReference>
<protein>
    <submittedName>
        <fullName evidence="9">Histone H1</fullName>
    </submittedName>
</protein>
<keyword evidence="5" id="KW-0238">DNA-binding</keyword>
<proteinExistence type="predicted"/>
<feature type="compositionally biased region" description="Low complexity" evidence="7">
    <location>
        <begin position="296"/>
        <end position="313"/>
    </location>
</feature>
<organism evidence="9 10">
    <name type="scientific">Operophtera brumata</name>
    <name type="common">Winter moth</name>
    <name type="synonym">Phalaena brumata</name>
    <dbReference type="NCBI Taxonomy" id="104452"/>
    <lineage>
        <taxon>Eukaryota</taxon>
        <taxon>Metazoa</taxon>
        <taxon>Ecdysozoa</taxon>
        <taxon>Arthropoda</taxon>
        <taxon>Hexapoda</taxon>
        <taxon>Insecta</taxon>
        <taxon>Pterygota</taxon>
        <taxon>Neoptera</taxon>
        <taxon>Endopterygota</taxon>
        <taxon>Lepidoptera</taxon>
        <taxon>Glossata</taxon>
        <taxon>Ditrysia</taxon>
        <taxon>Geometroidea</taxon>
        <taxon>Geometridae</taxon>
        <taxon>Larentiinae</taxon>
        <taxon>Operophtera</taxon>
    </lineage>
</organism>
<dbReference type="CDD" id="cd00073">
    <property type="entry name" value="H15"/>
    <property type="match status" value="1"/>
</dbReference>
<feature type="region of interest" description="Disordered" evidence="7">
    <location>
        <begin position="261"/>
        <end position="385"/>
    </location>
</feature>
<evidence type="ECO:0000259" key="8">
    <source>
        <dbReference type="PROSITE" id="PS51504"/>
    </source>
</evidence>
<keyword evidence="6" id="KW-0539">Nucleus</keyword>
<dbReference type="Proteomes" id="UP000037510">
    <property type="component" value="Unassembled WGS sequence"/>
</dbReference>
<dbReference type="Pfam" id="PF00538">
    <property type="entry name" value="Linker_histone"/>
    <property type="match status" value="1"/>
</dbReference>
<feature type="region of interest" description="Disordered" evidence="7">
    <location>
        <begin position="758"/>
        <end position="786"/>
    </location>
</feature>
<dbReference type="GO" id="GO:0003677">
    <property type="term" value="F:DNA binding"/>
    <property type="evidence" value="ECO:0007669"/>
    <property type="project" value="UniProtKB-KW"/>
</dbReference>
<dbReference type="PANTHER" id="PTHR45725:SF18">
    <property type="entry name" value="ORC1-LIKE AAA ATPASE DOMAIN-CONTAINING PROTEIN"/>
    <property type="match status" value="1"/>
</dbReference>
<evidence type="ECO:0000256" key="5">
    <source>
        <dbReference type="ARBA" id="ARBA00023125"/>
    </source>
</evidence>
<evidence type="ECO:0000313" key="10">
    <source>
        <dbReference type="Proteomes" id="UP000037510"/>
    </source>
</evidence>
<feature type="region of interest" description="Disordered" evidence="7">
    <location>
        <begin position="443"/>
        <end position="464"/>
    </location>
</feature>
<accession>A0A0L7KMP8</accession>
<feature type="compositionally biased region" description="Low complexity" evidence="7">
    <location>
        <begin position="933"/>
        <end position="956"/>
    </location>
</feature>
<evidence type="ECO:0000256" key="6">
    <source>
        <dbReference type="ARBA" id="ARBA00023242"/>
    </source>
</evidence>
<evidence type="ECO:0000256" key="3">
    <source>
        <dbReference type="ARBA" id="ARBA00004286"/>
    </source>
</evidence>
<comment type="caution">
    <text evidence="9">The sequence shown here is derived from an EMBL/GenBank/DDBJ whole genome shotgun (WGS) entry which is preliminary data.</text>
</comment>
<dbReference type="STRING" id="104452.A0A0L7KMP8"/>
<keyword evidence="10" id="KW-1185">Reference proteome</keyword>
<dbReference type="PANTHER" id="PTHR45725">
    <property type="entry name" value="FORMIN HOMOLOGY 2 FAMILY MEMBER"/>
    <property type="match status" value="1"/>
</dbReference>
<dbReference type="PROSITE" id="PS51504">
    <property type="entry name" value="H15"/>
    <property type="match status" value="1"/>
</dbReference>
<feature type="domain" description="H15" evidence="8">
    <location>
        <begin position="781"/>
        <end position="855"/>
    </location>
</feature>
<dbReference type="GO" id="GO:0000786">
    <property type="term" value="C:nucleosome"/>
    <property type="evidence" value="ECO:0007669"/>
    <property type="project" value="InterPro"/>
</dbReference>